<dbReference type="RefSeq" id="WP_155613785.1">
    <property type="nucleotide sequence ID" value="NZ_WNZX01000001.1"/>
</dbReference>
<organism evidence="1 2">
    <name type="scientific">Paenibacillus validus</name>
    <dbReference type="NCBI Taxonomy" id="44253"/>
    <lineage>
        <taxon>Bacteria</taxon>
        <taxon>Bacillati</taxon>
        <taxon>Bacillota</taxon>
        <taxon>Bacilli</taxon>
        <taxon>Bacillales</taxon>
        <taxon>Paenibacillaceae</taxon>
        <taxon>Paenibacillus</taxon>
    </lineage>
</organism>
<dbReference type="Proteomes" id="UP000450917">
    <property type="component" value="Unassembled WGS sequence"/>
</dbReference>
<name>A0A7X3CRQ1_9BACL</name>
<dbReference type="EMBL" id="WNZX01000001">
    <property type="protein sequence ID" value="MUG69204.1"/>
    <property type="molecule type" value="Genomic_DNA"/>
</dbReference>
<accession>A0A7X3CRQ1</accession>
<gene>
    <name evidence="1" type="ORF">GNP93_00795</name>
</gene>
<reference evidence="1 2" key="1">
    <citation type="submission" date="2019-11" db="EMBL/GenBank/DDBJ databases">
        <title>Draft genome sequences of five Paenibacillus species of dairy origin.</title>
        <authorList>
            <person name="Olajide A.M."/>
            <person name="Chen S."/>
            <person name="Lapointe G."/>
        </authorList>
    </citation>
    <scope>NUCLEOTIDE SEQUENCE [LARGE SCALE GENOMIC DNA]</scope>
    <source>
        <strain evidence="1 2">2CS3</strain>
    </source>
</reference>
<proteinExistence type="predicted"/>
<dbReference type="AlphaFoldDB" id="A0A7X3CRQ1"/>
<comment type="caution">
    <text evidence="1">The sequence shown here is derived from an EMBL/GenBank/DDBJ whole genome shotgun (WGS) entry which is preliminary data.</text>
</comment>
<keyword evidence="2" id="KW-1185">Reference proteome</keyword>
<sequence length="96" mass="11588">MTKLRYTYDEKLLSWEEQNDGEADVEFWLRLSVPDANVEKGVKAVRDYFDHNDVLTDVLFYAHHNAVYQWIVRRDFYEAFVIRAFEHKLLTSLAWE</sequence>
<evidence type="ECO:0000313" key="2">
    <source>
        <dbReference type="Proteomes" id="UP000450917"/>
    </source>
</evidence>
<evidence type="ECO:0000313" key="1">
    <source>
        <dbReference type="EMBL" id="MUG69204.1"/>
    </source>
</evidence>
<protein>
    <submittedName>
        <fullName evidence="1">Uncharacterized protein</fullName>
    </submittedName>
</protein>